<sequence length="52" mass="5987">MWIILQRQDWEADRAAEVLAEQCGIASESLRPEVDAWVSHFQDEGLVRRCTA</sequence>
<keyword evidence="2" id="KW-1185">Reference proteome</keyword>
<dbReference type="RefSeq" id="WP_329074311.1">
    <property type="nucleotide sequence ID" value="NZ_CP109389.1"/>
</dbReference>
<dbReference type="EMBL" id="CP109495">
    <property type="protein sequence ID" value="WUX50679.1"/>
    <property type="molecule type" value="Genomic_DNA"/>
</dbReference>
<protein>
    <recommendedName>
        <fullName evidence="3">PqqD family protein</fullName>
    </recommendedName>
</protein>
<evidence type="ECO:0008006" key="3">
    <source>
        <dbReference type="Google" id="ProtNLM"/>
    </source>
</evidence>
<organism evidence="1 2">
    <name type="scientific">Streptomyces niveus</name>
    <name type="common">Streptomyces spheroides</name>
    <dbReference type="NCBI Taxonomy" id="193462"/>
    <lineage>
        <taxon>Bacteria</taxon>
        <taxon>Bacillati</taxon>
        <taxon>Actinomycetota</taxon>
        <taxon>Actinomycetes</taxon>
        <taxon>Kitasatosporales</taxon>
        <taxon>Streptomycetaceae</taxon>
        <taxon>Streptomyces</taxon>
    </lineage>
</organism>
<proteinExistence type="predicted"/>
<name>A0ABZ1ZYI7_STRNV</name>
<evidence type="ECO:0000313" key="1">
    <source>
        <dbReference type="EMBL" id="WUX50679.1"/>
    </source>
</evidence>
<reference evidence="1" key="1">
    <citation type="submission" date="2022-10" db="EMBL/GenBank/DDBJ databases">
        <title>The complete genomes of actinobacterial strains from the NBC collection.</title>
        <authorList>
            <person name="Joergensen T.S."/>
            <person name="Alvarez Arevalo M."/>
            <person name="Sterndorff E.B."/>
            <person name="Faurdal D."/>
            <person name="Vuksanovic O."/>
            <person name="Mourched A.-S."/>
            <person name="Charusanti P."/>
            <person name="Shaw S."/>
            <person name="Blin K."/>
            <person name="Weber T."/>
        </authorList>
    </citation>
    <scope>NUCLEOTIDE SEQUENCE</scope>
    <source>
        <strain evidence="1">NBC_01432</strain>
    </source>
</reference>
<gene>
    <name evidence="1" type="ORF">OG442_03410</name>
</gene>
<evidence type="ECO:0000313" key="2">
    <source>
        <dbReference type="Proteomes" id="UP001432209"/>
    </source>
</evidence>
<dbReference type="Proteomes" id="UP001432209">
    <property type="component" value="Chromosome"/>
</dbReference>
<accession>A0ABZ1ZYI7</accession>
<dbReference type="GeneID" id="91346481"/>